<organism evidence="1">
    <name type="scientific">Clastoptera arizonana</name>
    <name type="common">Arizona spittle bug</name>
    <dbReference type="NCBI Taxonomy" id="38151"/>
    <lineage>
        <taxon>Eukaryota</taxon>
        <taxon>Metazoa</taxon>
        <taxon>Ecdysozoa</taxon>
        <taxon>Arthropoda</taxon>
        <taxon>Hexapoda</taxon>
        <taxon>Insecta</taxon>
        <taxon>Pterygota</taxon>
        <taxon>Neoptera</taxon>
        <taxon>Paraneoptera</taxon>
        <taxon>Hemiptera</taxon>
        <taxon>Auchenorrhyncha</taxon>
        <taxon>Cercopoidea</taxon>
        <taxon>Clastopteridae</taxon>
        <taxon>Clastoptera</taxon>
    </lineage>
</organism>
<sequence length="121" mass="13839">MDFSENYSTKCNQEIQALHFDGSRTQISLHTVVVYTKDSTVSHYTISSNLSHNVAAIWAHLKPIMASLPETIENIHFLSDGPVTQYRNKTMFFFLGCKFLEMYPKTTTFSWNYHEAGHGKG</sequence>
<dbReference type="PANTHER" id="PTHR46601:SF1">
    <property type="entry name" value="ADF-H DOMAIN-CONTAINING PROTEIN"/>
    <property type="match status" value="1"/>
</dbReference>
<proteinExistence type="predicted"/>
<evidence type="ECO:0000313" key="1">
    <source>
        <dbReference type="EMBL" id="JAS26451.1"/>
    </source>
</evidence>
<gene>
    <name evidence="1" type="ORF">g.22950</name>
</gene>
<dbReference type="PANTHER" id="PTHR46601">
    <property type="entry name" value="ULP_PROTEASE DOMAIN-CONTAINING PROTEIN"/>
    <property type="match status" value="1"/>
</dbReference>
<reference evidence="1" key="1">
    <citation type="submission" date="2015-12" db="EMBL/GenBank/DDBJ databases">
        <title>De novo transcriptome assembly of four potential Pierce s Disease insect vectors from Arizona vineyards.</title>
        <authorList>
            <person name="Tassone E.E."/>
        </authorList>
    </citation>
    <scope>NUCLEOTIDE SEQUENCE</scope>
</reference>
<accession>A0A1B6DL95</accession>
<name>A0A1B6DL95_9HEMI</name>
<dbReference type="EMBL" id="GEDC01010847">
    <property type="protein sequence ID" value="JAS26451.1"/>
    <property type="molecule type" value="Transcribed_RNA"/>
</dbReference>
<protein>
    <submittedName>
        <fullName evidence="1">Uncharacterized protein</fullName>
    </submittedName>
</protein>
<dbReference type="AlphaFoldDB" id="A0A1B6DL95"/>
<feature type="non-terminal residue" evidence="1">
    <location>
        <position position="121"/>
    </location>
</feature>